<reference evidence="10" key="1">
    <citation type="submission" date="2022-12" db="EMBL/GenBank/DDBJ databases">
        <title>Reference genome sequencing for broad-spectrum identification of bacterial and archaeal isolates by mass spectrometry.</title>
        <authorList>
            <person name="Sekiguchi Y."/>
            <person name="Tourlousse D.M."/>
        </authorList>
    </citation>
    <scope>NUCLEOTIDE SEQUENCE</scope>
    <source>
        <strain evidence="10">10succ1</strain>
    </source>
</reference>
<comment type="similarity">
    <text evidence="2 9">Belongs to the alanine or glycine:cation symporter (AGCS) (TC 2.A.25) family.</text>
</comment>
<protein>
    <submittedName>
        <fullName evidence="10">Sodium:alanine symporter</fullName>
    </submittedName>
</protein>
<dbReference type="GO" id="GO:0005886">
    <property type="term" value="C:plasma membrane"/>
    <property type="evidence" value="ECO:0007669"/>
    <property type="project" value="UniProtKB-SubCell"/>
</dbReference>
<evidence type="ECO:0000256" key="8">
    <source>
        <dbReference type="ARBA" id="ARBA00023136"/>
    </source>
</evidence>
<evidence type="ECO:0000256" key="1">
    <source>
        <dbReference type="ARBA" id="ARBA00004651"/>
    </source>
</evidence>
<keyword evidence="5 9" id="KW-0812">Transmembrane</keyword>
<gene>
    <name evidence="10" type="ORF">PM10SUCC1_35450</name>
</gene>
<keyword evidence="3 9" id="KW-0813">Transport</keyword>
<evidence type="ECO:0000256" key="4">
    <source>
        <dbReference type="ARBA" id="ARBA00022475"/>
    </source>
</evidence>
<comment type="subcellular location">
    <subcellularLocation>
        <location evidence="1 9">Cell membrane</location>
        <topology evidence="1 9">Multi-pass membrane protein</topology>
    </subcellularLocation>
</comment>
<feature type="transmembrane region" description="Helical" evidence="9">
    <location>
        <begin position="411"/>
        <end position="431"/>
    </location>
</feature>
<organism evidence="10 11">
    <name type="scientific">Propionigenium maris DSM 9537</name>
    <dbReference type="NCBI Taxonomy" id="1123000"/>
    <lineage>
        <taxon>Bacteria</taxon>
        <taxon>Fusobacteriati</taxon>
        <taxon>Fusobacteriota</taxon>
        <taxon>Fusobacteriia</taxon>
        <taxon>Fusobacteriales</taxon>
        <taxon>Fusobacteriaceae</taxon>
        <taxon>Propionigenium</taxon>
    </lineage>
</organism>
<comment type="caution">
    <text evidence="10">The sequence shown here is derived from an EMBL/GenBank/DDBJ whole genome shotgun (WGS) entry which is preliminary data.</text>
</comment>
<keyword evidence="4 9" id="KW-1003">Cell membrane</keyword>
<evidence type="ECO:0000256" key="7">
    <source>
        <dbReference type="ARBA" id="ARBA00022989"/>
    </source>
</evidence>
<dbReference type="RefSeq" id="WP_281837704.1">
    <property type="nucleotide sequence ID" value="NZ_BSDY01000031.1"/>
</dbReference>
<dbReference type="PRINTS" id="PR00175">
    <property type="entry name" value="NAALASMPORT"/>
</dbReference>
<dbReference type="Proteomes" id="UP001144471">
    <property type="component" value="Unassembled WGS sequence"/>
</dbReference>
<evidence type="ECO:0000313" key="11">
    <source>
        <dbReference type="Proteomes" id="UP001144471"/>
    </source>
</evidence>
<proteinExistence type="inferred from homology"/>
<dbReference type="PROSITE" id="PS00873">
    <property type="entry name" value="NA_ALANINE_SYMP"/>
    <property type="match status" value="1"/>
</dbReference>
<feature type="transmembrane region" description="Helical" evidence="9">
    <location>
        <begin position="341"/>
        <end position="364"/>
    </location>
</feature>
<feature type="transmembrane region" description="Helical" evidence="9">
    <location>
        <begin position="296"/>
        <end position="321"/>
    </location>
</feature>
<evidence type="ECO:0000256" key="3">
    <source>
        <dbReference type="ARBA" id="ARBA00022448"/>
    </source>
</evidence>
<feature type="transmembrane region" description="Helical" evidence="9">
    <location>
        <begin position="142"/>
        <end position="162"/>
    </location>
</feature>
<keyword evidence="11" id="KW-1185">Reference proteome</keyword>
<evidence type="ECO:0000313" key="10">
    <source>
        <dbReference type="EMBL" id="GLI58031.1"/>
    </source>
</evidence>
<sequence>MEVLGNIIGSINHVLWSYVLIVMLIGLGGYFTFKTDFVQFRFFIEMFRTFSDKSDNKDAVSPFQAFCISAASRVGTGNLAGVALAISLGGPGAIFWMWIITLIGAASSFVESTIAQVYKVRDKKGYRGGPAYYMEKALNQRGMGILFSFLIIVAFGLVFNSVQANTITYAFEEAFGMGRFHTGIILTVFTGIVIFGGVHRVAKVSETIVPIMGIAYILVSLYVVVINFRHIPEMFSIILKGAFNMDGVVGGGLGAALMQGIKRGLFSNEAGMGSAPNAAAAASTSHPVKQGFIQTLGVFTATILICSATAFIILLSGKYGVQGVEGIKLTQLALASQVGQWAYTFIAVCILLFAFSSIVGNYYYGETNIEFIGESKEMLYIYRILVLGMVMFGAVAKVEVVWSLADLFMGSMAIINLIAITLLSKIAVVALKDYAQQKKEGKNPVFNVEVLDSTEGIECWDKDGEIQFEEEKAEEPVVSYT</sequence>
<keyword evidence="7 9" id="KW-1133">Transmembrane helix</keyword>
<name>A0A9W6GQ09_9FUSO</name>
<evidence type="ECO:0000256" key="6">
    <source>
        <dbReference type="ARBA" id="ARBA00022847"/>
    </source>
</evidence>
<dbReference type="InterPro" id="IPR001463">
    <property type="entry name" value="Na/Ala_symport"/>
</dbReference>
<accession>A0A9W6GQ09</accession>
<dbReference type="GO" id="GO:0005283">
    <property type="term" value="F:amino acid:sodium symporter activity"/>
    <property type="evidence" value="ECO:0007669"/>
    <property type="project" value="InterPro"/>
</dbReference>
<evidence type="ECO:0000256" key="5">
    <source>
        <dbReference type="ARBA" id="ARBA00022692"/>
    </source>
</evidence>
<dbReference type="EMBL" id="BSDY01000031">
    <property type="protein sequence ID" value="GLI58031.1"/>
    <property type="molecule type" value="Genomic_DNA"/>
</dbReference>
<feature type="transmembrane region" description="Helical" evidence="9">
    <location>
        <begin position="15"/>
        <end position="33"/>
    </location>
</feature>
<dbReference type="FunFam" id="1.20.1740.10:FF:000004">
    <property type="entry name" value="Sodium:alanine symporter family protein"/>
    <property type="match status" value="1"/>
</dbReference>
<dbReference type="AlphaFoldDB" id="A0A9W6GQ09"/>
<evidence type="ECO:0000256" key="9">
    <source>
        <dbReference type="RuleBase" id="RU363064"/>
    </source>
</evidence>
<feature type="transmembrane region" description="Helical" evidence="9">
    <location>
        <begin position="208"/>
        <end position="228"/>
    </location>
</feature>
<dbReference type="NCBIfam" id="TIGR00835">
    <property type="entry name" value="agcS"/>
    <property type="match status" value="1"/>
</dbReference>
<dbReference type="Gene3D" id="1.20.1740.10">
    <property type="entry name" value="Amino acid/polyamine transporter I"/>
    <property type="match status" value="1"/>
</dbReference>
<dbReference type="Pfam" id="PF01235">
    <property type="entry name" value="Na_Ala_symp"/>
    <property type="match status" value="1"/>
</dbReference>
<keyword evidence="6 9" id="KW-0769">Symport</keyword>
<feature type="transmembrane region" description="Helical" evidence="9">
    <location>
        <begin position="384"/>
        <end position="405"/>
    </location>
</feature>
<keyword evidence="8 9" id="KW-0472">Membrane</keyword>
<evidence type="ECO:0000256" key="2">
    <source>
        <dbReference type="ARBA" id="ARBA00009261"/>
    </source>
</evidence>
<feature type="transmembrane region" description="Helical" evidence="9">
    <location>
        <begin position="183"/>
        <end position="202"/>
    </location>
</feature>
<feature type="transmembrane region" description="Helical" evidence="9">
    <location>
        <begin position="79"/>
        <end position="99"/>
    </location>
</feature>
<dbReference type="PANTHER" id="PTHR30330">
    <property type="entry name" value="AGSS FAMILY TRANSPORTER, SODIUM-ALANINE"/>
    <property type="match status" value="1"/>
</dbReference>
<dbReference type="PANTHER" id="PTHR30330:SF1">
    <property type="entry name" value="AMINO-ACID CARRIER PROTEIN ALST"/>
    <property type="match status" value="1"/>
</dbReference>